<proteinExistence type="predicted"/>
<gene>
    <name evidence="4" type="ORF">PFR_JS23_2172</name>
</gene>
<dbReference type="OrthoDB" id="3518032at2"/>
<dbReference type="EMBL" id="LT618793">
    <property type="protein sequence ID" value="SCQ82287.1"/>
    <property type="molecule type" value="Genomic_DNA"/>
</dbReference>
<evidence type="ECO:0000313" key="4">
    <source>
        <dbReference type="EMBL" id="SCQ82287.1"/>
    </source>
</evidence>
<sequence>MAHSKHGPRLQLHVRSVRPAPGASPWDVEALFRRLSDGANAAFWLDSAQSVGAQSAVAQSAVAQHVGPRPAGTTSDRGRFSLLGTDAGDLSEVLRYCRHDDAGHTRLQRGHGAGRVSQTLDGDILEVLAERLAARPIGPHGMAQELPEGIPFAGGYIGYLGYEAKALVFPDDPTRHSPTPEGYWLRPQATIVIDHATNVAHLLVLTAEGDDDAAGSWFGRLEDVLGRAGTTPSSPVPSRAAPTPTAPTATPPRVAGSWRLTRADYEEHVRRAQDFLRAGDSYEVCLTDTFEGPYPAGIDALDLYGVLRRINPAPYAAYLRFDTFGDHLEVLSASPEQFLKVRDDGLVSSKPIKGTAPRSADPAEDQRLAAELATDPKSRAENLMIADLLRNDLGRVCVTGSIRVPALMQVESYATVHQLVTTVQGMLRDDVDLVGLLRATFPGGSMTGAPKQRTLQIIDALEPGPRGIYSGALGYLGYGRRAELSIVIRTIVRNHDRLSIGAGGAIVLDSQAPAEFDEKELKAAALLSALRRAGTPAGRPAPYGGSSTHDANSAPGAGHDDTGVHRAARDAHAADHQGGEPDV</sequence>
<feature type="compositionally biased region" description="Basic and acidic residues" evidence="1">
    <location>
        <begin position="558"/>
        <end position="583"/>
    </location>
</feature>
<dbReference type="PANTHER" id="PTHR11236">
    <property type="entry name" value="AMINOBENZOATE/ANTHRANILATE SYNTHASE"/>
    <property type="match status" value="1"/>
</dbReference>
<feature type="domain" description="Chorismate-utilising enzyme C-terminal" evidence="2">
    <location>
        <begin position="262"/>
        <end position="522"/>
    </location>
</feature>
<dbReference type="InterPro" id="IPR006805">
    <property type="entry name" value="Anth_synth_I_N"/>
</dbReference>
<dbReference type="GO" id="GO:0008153">
    <property type="term" value="P:4-aminobenzoate biosynthetic process"/>
    <property type="evidence" value="ECO:0007669"/>
    <property type="project" value="TreeGrafter"/>
</dbReference>
<dbReference type="Pfam" id="PF00425">
    <property type="entry name" value="Chorismate_bind"/>
    <property type="match status" value="1"/>
</dbReference>
<feature type="domain" description="Anthranilate synthase component I N-terminal" evidence="3">
    <location>
        <begin position="30"/>
        <end position="200"/>
    </location>
</feature>
<feature type="region of interest" description="Disordered" evidence="1">
    <location>
        <begin position="535"/>
        <end position="583"/>
    </location>
</feature>
<reference evidence="4 5" key="1">
    <citation type="submission" date="2016-09" db="EMBL/GenBank/DDBJ databases">
        <authorList>
            <person name="Laine KS P."/>
        </authorList>
    </citation>
    <scope>NUCLEOTIDE SEQUENCE [LARGE SCALE GENOMIC DNA]</scope>
    <source>
        <strain evidence="4">PFRJS-23</strain>
    </source>
</reference>
<dbReference type="Pfam" id="PF04715">
    <property type="entry name" value="Anth_synt_I_N"/>
    <property type="match status" value="1"/>
</dbReference>
<evidence type="ECO:0000259" key="3">
    <source>
        <dbReference type="Pfam" id="PF04715"/>
    </source>
</evidence>
<dbReference type="GO" id="GO:0046820">
    <property type="term" value="F:4-amino-4-deoxychorismate synthase activity"/>
    <property type="evidence" value="ECO:0007669"/>
    <property type="project" value="TreeGrafter"/>
</dbReference>
<dbReference type="Gene3D" id="3.60.120.10">
    <property type="entry name" value="Anthranilate synthase"/>
    <property type="match status" value="1"/>
</dbReference>
<dbReference type="InterPro" id="IPR015890">
    <property type="entry name" value="Chorismate_C"/>
</dbReference>
<protein>
    <submittedName>
        <fullName evidence="4">Aminodeoxychorismate synthase, component I</fullName>
    </submittedName>
</protein>
<evidence type="ECO:0000259" key="2">
    <source>
        <dbReference type="Pfam" id="PF00425"/>
    </source>
</evidence>
<feature type="compositionally biased region" description="Low complexity" evidence="1">
    <location>
        <begin position="230"/>
        <end position="255"/>
    </location>
</feature>
<dbReference type="InterPro" id="IPR005801">
    <property type="entry name" value="ADC_synthase"/>
</dbReference>
<evidence type="ECO:0000256" key="1">
    <source>
        <dbReference type="SAM" id="MobiDB-lite"/>
    </source>
</evidence>
<name>A0A0A8RZR1_9ACTN</name>
<dbReference type="GO" id="GO:0000162">
    <property type="term" value="P:L-tryptophan biosynthetic process"/>
    <property type="evidence" value="ECO:0007669"/>
    <property type="project" value="TreeGrafter"/>
</dbReference>
<dbReference type="GO" id="GO:0005737">
    <property type="term" value="C:cytoplasm"/>
    <property type="evidence" value="ECO:0007669"/>
    <property type="project" value="TreeGrafter"/>
</dbReference>
<dbReference type="SUPFAM" id="SSF56322">
    <property type="entry name" value="ADC synthase"/>
    <property type="match status" value="1"/>
</dbReference>
<organism evidence="4 5">
    <name type="scientific">Propionibacterium freudenreichii</name>
    <dbReference type="NCBI Taxonomy" id="1744"/>
    <lineage>
        <taxon>Bacteria</taxon>
        <taxon>Bacillati</taxon>
        <taxon>Actinomycetota</taxon>
        <taxon>Actinomycetes</taxon>
        <taxon>Propionibacteriales</taxon>
        <taxon>Propionibacteriaceae</taxon>
        <taxon>Propionibacterium</taxon>
    </lineage>
</organism>
<dbReference type="InterPro" id="IPR019999">
    <property type="entry name" value="Anth_synth_I-like"/>
</dbReference>
<dbReference type="PANTHER" id="PTHR11236:SF18">
    <property type="entry name" value="AMINODEOXYCHORISMATE SYNTHASE"/>
    <property type="match status" value="1"/>
</dbReference>
<accession>A0A0A8RZR1</accession>
<dbReference type="Proteomes" id="UP000250080">
    <property type="component" value="Chromosome I"/>
</dbReference>
<evidence type="ECO:0000313" key="5">
    <source>
        <dbReference type="Proteomes" id="UP000250080"/>
    </source>
</evidence>
<dbReference type="PRINTS" id="PR00095">
    <property type="entry name" value="ANTSNTHASEI"/>
</dbReference>
<dbReference type="AlphaFoldDB" id="A0A0A8RZR1"/>
<dbReference type="RefSeq" id="WP_147628973.1">
    <property type="nucleotide sequence ID" value="NZ_CDAH01000039.1"/>
</dbReference>
<feature type="region of interest" description="Disordered" evidence="1">
    <location>
        <begin position="228"/>
        <end position="255"/>
    </location>
</feature>